<feature type="transmembrane region" description="Helical" evidence="1">
    <location>
        <begin position="39"/>
        <end position="59"/>
    </location>
</feature>
<proteinExistence type="predicted"/>
<sequence length="60" mass="6354">MNLDGLVGILVLLLFGPAILFAIIGFILLFAKKRKAAKVLFIMAVVYVIISLSICGGMGS</sequence>
<accession>A0ABS3SMD7</accession>
<name>A0ABS3SMD7_9FLAO</name>
<keyword evidence="3" id="KW-1185">Reference proteome</keyword>
<protein>
    <submittedName>
        <fullName evidence="2">Uncharacterized protein</fullName>
    </submittedName>
</protein>
<keyword evidence="1" id="KW-0472">Membrane</keyword>
<gene>
    <name evidence="2" type="ORF">J4051_00850</name>
</gene>
<keyword evidence="1" id="KW-0812">Transmembrane</keyword>
<organism evidence="2 3">
    <name type="scientific">Gelidibacter pelagius</name>
    <dbReference type="NCBI Taxonomy" id="2819985"/>
    <lineage>
        <taxon>Bacteria</taxon>
        <taxon>Pseudomonadati</taxon>
        <taxon>Bacteroidota</taxon>
        <taxon>Flavobacteriia</taxon>
        <taxon>Flavobacteriales</taxon>
        <taxon>Flavobacteriaceae</taxon>
        <taxon>Gelidibacter</taxon>
    </lineage>
</organism>
<dbReference type="Proteomes" id="UP000681315">
    <property type="component" value="Unassembled WGS sequence"/>
</dbReference>
<feature type="transmembrane region" description="Helical" evidence="1">
    <location>
        <begin position="6"/>
        <end position="30"/>
    </location>
</feature>
<reference evidence="2 3" key="1">
    <citation type="submission" date="2021-03" db="EMBL/GenBank/DDBJ databases">
        <title>Gelidibacter sp. nov., isolated from costal sediment.</title>
        <authorList>
            <person name="Lun K.-Y."/>
        </authorList>
    </citation>
    <scope>NUCLEOTIDE SEQUENCE [LARGE SCALE GENOMIC DNA]</scope>
    <source>
        <strain evidence="2 3">DF109</strain>
    </source>
</reference>
<evidence type="ECO:0000313" key="2">
    <source>
        <dbReference type="EMBL" id="MBO3096799.1"/>
    </source>
</evidence>
<evidence type="ECO:0000313" key="3">
    <source>
        <dbReference type="Proteomes" id="UP000681315"/>
    </source>
</evidence>
<dbReference type="RefSeq" id="WP_208231717.1">
    <property type="nucleotide sequence ID" value="NZ_JAGEVG010000001.1"/>
</dbReference>
<evidence type="ECO:0000256" key="1">
    <source>
        <dbReference type="SAM" id="Phobius"/>
    </source>
</evidence>
<keyword evidence="1" id="KW-1133">Transmembrane helix</keyword>
<dbReference type="EMBL" id="JAGEVG010000001">
    <property type="protein sequence ID" value="MBO3096799.1"/>
    <property type="molecule type" value="Genomic_DNA"/>
</dbReference>
<comment type="caution">
    <text evidence="2">The sequence shown here is derived from an EMBL/GenBank/DDBJ whole genome shotgun (WGS) entry which is preliminary data.</text>
</comment>